<feature type="domain" description="ABC transporter" evidence="9">
    <location>
        <begin position="383"/>
        <end position="603"/>
    </location>
</feature>
<feature type="transmembrane region" description="Helical" evidence="8">
    <location>
        <begin position="912"/>
        <end position="933"/>
    </location>
</feature>
<dbReference type="Gene3D" id="3.40.50.300">
    <property type="entry name" value="P-loop containing nucleotide triphosphate hydrolases"/>
    <property type="match status" value="2"/>
</dbReference>
<dbReference type="SUPFAM" id="SSF90123">
    <property type="entry name" value="ABC transporter transmembrane region"/>
    <property type="match status" value="2"/>
</dbReference>
<evidence type="ECO:0000259" key="9">
    <source>
        <dbReference type="PROSITE" id="PS50893"/>
    </source>
</evidence>
<dbReference type="SUPFAM" id="SSF52540">
    <property type="entry name" value="P-loop containing nucleoside triphosphate hydrolases"/>
    <property type="match status" value="2"/>
</dbReference>
<dbReference type="PROSITE" id="PS50893">
    <property type="entry name" value="ABC_TRANSPORTER_2"/>
    <property type="match status" value="1"/>
</dbReference>
<evidence type="ECO:0000256" key="3">
    <source>
        <dbReference type="ARBA" id="ARBA00022692"/>
    </source>
</evidence>
<dbReference type="InterPro" id="IPR036640">
    <property type="entry name" value="ABC1_TM_sf"/>
</dbReference>
<evidence type="ECO:0000256" key="4">
    <source>
        <dbReference type="ARBA" id="ARBA00022741"/>
    </source>
</evidence>
<sequence length="1217" mass="141375">MFGFHKKNSWFVLVKDFISAKNLDSPDDIFRKMENSKKTLWWLFFYTYRRQILFVSVLQALLLSLILCFPYAIDFYLQFFLRSTSPTAQARLFTASVYLLLFVVFFTFILYAKNKVLMQWARVIKYHSLLLIARICESSEKNSNQFLYKNFVNGNEQQIIDKCVFFPKFLISLFSIPALLVAYYLIYKIMGNIFFVSLALLLAVFAFQFQNNRKLSHISQKISQLSLFRSQLFKKIFSFGNRVRFLAMESFFLRKINLSQEYAQKISKGILKNVAFSRVIYYASGFVIAIPSIAIFAYINKNMSSSDLTKLVILFILVAHFYANILYLFSTSKEWKTLFQKYRYPILLKQNCSKFSQIQDDWDEEWDRILIGPKIKSTNSSKLFLQNASFFSPEGLSLYNLSFETKSGQLIAVVGQKSAGKSAFLNACAGELHLVSGEALFANSFEILSQMNLLFEGTLRENIILGREFEGRRYIETIRSCALEDEMNALENGDETLVEPSENIFTKSFIKKLCIARTIYGKADYYYFNDPFLDLSKEDASHIFNEALQKQLVNSVRIFVTEKLEFASLCHQIVVMKDGIIVEQGTHSSLVEKSGAYARLYYASADSRRFEFSQYQQIKKTQNYRSPLLNISQKIDEVEEHKNVENKKVENVYYKSLFNSLKYFVKYFFKDRRAWPSFGLALLSQFFLCSAFFILFSEYFQERLTHFWQVSLFCTFAILSLVNFFYFHLKNAGINNFLGSSLEKKVYDILIKDHKHEIAYTAQYIEEFSLVKDKLFSTFTSLLVRSVFFLAGCFLLAITNLSALCLILGMLAFVSVFIMISKNKFYHAHTKIKLDMKKLSRFSNYFFSLYTQAHSHSLRNFLLEKFQANINSAQESESDKDKIIVKFSLFLLAFFCFLVAVSLVYFVSFYDVISAGTVTLVVIATILFFQAIFNITNEIYTFIACLPHFENLMRTSILHEENEDIHYSTSEYWPQKGTLRIMSLTSQGTDSYPKPIKNLDLFVTHASRLAILEYVEETKISPFFATLLQFVPFQEGTIFLDDEDILKINPIELRNRFAYISLNSFFPFLSLRENLDPFEYFDDSEIWSVLNRVGMSQSVAVLRNGLNSKMDEFPTQLLWSGELVLVSFAKALLHGNKILLLDNVSVPEEIEMRIIDLIEHEFLETTILISTDAKSPLLQLCPDVICIENGEMHRVNAEKGNYHLPISYEEIEHHKFQ</sequence>
<feature type="transmembrane region" description="Helical" evidence="8">
    <location>
        <begin position="93"/>
        <end position="112"/>
    </location>
</feature>
<dbReference type="KEGG" id="sbf:JCM31447_17540"/>
<evidence type="ECO:0000256" key="6">
    <source>
        <dbReference type="ARBA" id="ARBA00022989"/>
    </source>
</evidence>
<reference evidence="10 11" key="1">
    <citation type="submission" date="2018-12" db="EMBL/GenBank/DDBJ databases">
        <title>Rubrispira sanarue gen. nov., sp., nov., a member of the order Silvanigrellales, isolated from a brackish lake in Hamamatsu Japan.</title>
        <authorList>
            <person name="Maejima Y."/>
            <person name="Iino T."/>
            <person name="Muraguchi Y."/>
            <person name="Fukuda K."/>
            <person name="Nojiri H."/>
            <person name="Ohkuma M."/>
            <person name="Moriuchi R."/>
            <person name="Dohra H."/>
            <person name="Kimbara K."/>
            <person name="Shintani M."/>
        </authorList>
    </citation>
    <scope>NUCLEOTIDE SEQUENCE [LARGE SCALE GENOMIC DNA]</scope>
    <source>
        <strain evidence="10 11">RF1110005</strain>
    </source>
</reference>
<proteinExistence type="inferred from homology"/>
<dbReference type="PANTHER" id="PTHR24223:SF456">
    <property type="entry name" value="MULTIDRUG RESISTANCE-ASSOCIATED PROTEIN LETHAL(2)03659"/>
    <property type="match status" value="1"/>
</dbReference>
<feature type="transmembrane region" description="Helical" evidence="8">
    <location>
        <begin position="674"/>
        <end position="695"/>
    </location>
</feature>
<dbReference type="GO" id="GO:0005886">
    <property type="term" value="C:plasma membrane"/>
    <property type="evidence" value="ECO:0007669"/>
    <property type="project" value="UniProtKB-SubCell"/>
</dbReference>
<feature type="transmembrane region" description="Helical" evidence="8">
    <location>
        <begin position="775"/>
        <end position="797"/>
    </location>
</feature>
<dbReference type="PANTHER" id="PTHR24223">
    <property type="entry name" value="ATP-BINDING CASSETTE SUB-FAMILY C"/>
    <property type="match status" value="1"/>
</dbReference>
<dbReference type="GO" id="GO:0016887">
    <property type="term" value="F:ATP hydrolysis activity"/>
    <property type="evidence" value="ECO:0007669"/>
    <property type="project" value="InterPro"/>
</dbReference>
<dbReference type="EMBL" id="AP019368">
    <property type="protein sequence ID" value="BBH53311.1"/>
    <property type="molecule type" value="Genomic_DNA"/>
</dbReference>
<dbReference type="Gene3D" id="1.20.1560.10">
    <property type="entry name" value="ABC transporter type 1, transmembrane domain"/>
    <property type="match status" value="1"/>
</dbReference>
<evidence type="ECO:0000256" key="1">
    <source>
        <dbReference type="ARBA" id="ARBA00004651"/>
    </source>
</evidence>
<feature type="transmembrane region" description="Helical" evidence="8">
    <location>
        <begin position="52"/>
        <end position="73"/>
    </location>
</feature>
<comment type="subcellular location">
    <subcellularLocation>
        <location evidence="1">Cell membrane</location>
        <topology evidence="1">Multi-pass membrane protein</topology>
    </subcellularLocation>
</comment>
<evidence type="ECO:0000256" key="8">
    <source>
        <dbReference type="SAM" id="Phobius"/>
    </source>
</evidence>
<feature type="transmembrane region" description="Helical" evidence="8">
    <location>
        <begin position="165"/>
        <end position="186"/>
    </location>
</feature>
<dbReference type="InterPro" id="IPR050173">
    <property type="entry name" value="ABC_transporter_C-like"/>
</dbReference>
<feature type="transmembrane region" description="Helical" evidence="8">
    <location>
        <begin position="707"/>
        <end position="727"/>
    </location>
</feature>
<organism evidence="10 11">
    <name type="scientific">Fluviispira sanaruensis</name>
    <dbReference type="NCBI Taxonomy" id="2493639"/>
    <lineage>
        <taxon>Bacteria</taxon>
        <taxon>Pseudomonadati</taxon>
        <taxon>Bdellovibrionota</taxon>
        <taxon>Oligoflexia</taxon>
        <taxon>Silvanigrellales</taxon>
        <taxon>Silvanigrellaceae</taxon>
        <taxon>Fluviispira</taxon>
    </lineage>
</organism>
<evidence type="ECO:0000313" key="10">
    <source>
        <dbReference type="EMBL" id="BBH53311.1"/>
    </source>
</evidence>
<dbReference type="AlphaFoldDB" id="A0A4P2VKL0"/>
<dbReference type="InterPro" id="IPR003439">
    <property type="entry name" value="ABC_transporter-like_ATP-bd"/>
</dbReference>
<dbReference type="RefSeq" id="WP_130608898.1">
    <property type="nucleotide sequence ID" value="NZ_AP019368.1"/>
</dbReference>
<dbReference type="InterPro" id="IPR027417">
    <property type="entry name" value="P-loop_NTPase"/>
</dbReference>
<protein>
    <recommendedName>
        <fullName evidence="9">ABC transporter domain-containing protein</fullName>
    </recommendedName>
</protein>
<feature type="transmembrane region" description="Helical" evidence="8">
    <location>
        <begin position="803"/>
        <end position="821"/>
    </location>
</feature>
<keyword evidence="5" id="KW-0067">ATP-binding</keyword>
<evidence type="ECO:0000313" key="11">
    <source>
        <dbReference type="Proteomes" id="UP000291236"/>
    </source>
</evidence>
<keyword evidence="7 8" id="KW-0472">Membrane</keyword>
<feature type="transmembrane region" description="Helical" evidence="8">
    <location>
        <begin position="279"/>
        <end position="299"/>
    </location>
</feature>
<name>A0A4P2VKL0_FLUSA</name>
<feature type="transmembrane region" description="Helical" evidence="8">
    <location>
        <begin position="311"/>
        <end position="329"/>
    </location>
</feature>
<evidence type="ECO:0000256" key="5">
    <source>
        <dbReference type="ARBA" id="ARBA00022840"/>
    </source>
</evidence>
<accession>A0A4P2VKL0</accession>
<dbReference type="Pfam" id="PF00005">
    <property type="entry name" value="ABC_tran"/>
    <property type="match status" value="1"/>
</dbReference>
<keyword evidence="3 8" id="KW-0812">Transmembrane</keyword>
<keyword evidence="11" id="KW-1185">Reference proteome</keyword>
<dbReference type="OrthoDB" id="9782586at2"/>
<feature type="transmembrane region" description="Helical" evidence="8">
    <location>
        <begin position="192"/>
        <end position="209"/>
    </location>
</feature>
<evidence type="ECO:0000256" key="7">
    <source>
        <dbReference type="ARBA" id="ARBA00023136"/>
    </source>
</evidence>
<feature type="transmembrane region" description="Helical" evidence="8">
    <location>
        <begin position="883"/>
        <end position="906"/>
    </location>
</feature>
<keyword evidence="6 8" id="KW-1133">Transmembrane helix</keyword>
<dbReference type="GO" id="GO:0005524">
    <property type="term" value="F:ATP binding"/>
    <property type="evidence" value="ECO:0007669"/>
    <property type="project" value="UniProtKB-KW"/>
</dbReference>
<keyword evidence="4" id="KW-0547">Nucleotide-binding</keyword>
<dbReference type="Proteomes" id="UP000291236">
    <property type="component" value="Chromosome"/>
</dbReference>
<evidence type="ECO:0000256" key="2">
    <source>
        <dbReference type="ARBA" id="ARBA00009726"/>
    </source>
</evidence>
<gene>
    <name evidence="10" type="ORF">JCM31447_17540</name>
</gene>
<comment type="similarity">
    <text evidence="2">Belongs to the ABC transporter superfamily. ABCC family. Conjugate transporter (TC 3.A.1.208) subfamily.</text>
</comment>
<dbReference type="GO" id="GO:0042626">
    <property type="term" value="F:ATPase-coupled transmembrane transporter activity"/>
    <property type="evidence" value="ECO:0007669"/>
    <property type="project" value="TreeGrafter"/>
</dbReference>